<dbReference type="GO" id="GO:0005737">
    <property type="term" value="C:cytoplasm"/>
    <property type="evidence" value="ECO:0007669"/>
    <property type="project" value="TreeGrafter"/>
</dbReference>
<dbReference type="Pfam" id="PF13634">
    <property type="entry name" value="Nucleoporin_FG"/>
    <property type="match status" value="1"/>
</dbReference>
<reference evidence="1 2" key="2">
    <citation type="submission" date="2018-11" db="EMBL/GenBank/DDBJ databases">
        <authorList>
            <consortium name="Pathogen Informatics"/>
        </authorList>
    </citation>
    <scope>NUCLEOTIDE SEQUENCE [LARGE SCALE GENOMIC DNA]</scope>
</reference>
<dbReference type="Proteomes" id="UP000276776">
    <property type="component" value="Unassembled WGS sequence"/>
</dbReference>
<evidence type="ECO:0000313" key="3">
    <source>
        <dbReference type="WBParaSite" id="TCLT_0000158501-mRNA-1"/>
    </source>
</evidence>
<dbReference type="InterPro" id="IPR008476">
    <property type="entry name" value="PBDC1_metazoa/fungi"/>
</dbReference>
<dbReference type="GO" id="GO:0005643">
    <property type="term" value="C:nuclear pore"/>
    <property type="evidence" value="ECO:0007669"/>
    <property type="project" value="UniProtKB-ARBA"/>
</dbReference>
<dbReference type="PANTHER" id="PTHR13410">
    <property type="entry name" value="PROTEIN PBDC1"/>
    <property type="match status" value="1"/>
</dbReference>
<dbReference type="STRING" id="103827.A0A0N5CN40"/>
<dbReference type="EMBL" id="UYYF01000217">
    <property type="protein sequence ID" value="VDM97102.1"/>
    <property type="molecule type" value="Genomic_DNA"/>
</dbReference>
<keyword evidence="2" id="KW-1185">Reference proteome</keyword>
<dbReference type="OMA" id="SEEFAMY"/>
<gene>
    <name evidence="1" type="ORF">TCLT_LOCUS1586</name>
</gene>
<evidence type="ECO:0000313" key="1">
    <source>
        <dbReference type="EMBL" id="VDM97102.1"/>
    </source>
</evidence>
<accession>A0A0N5CN40</accession>
<dbReference type="InterPro" id="IPR025574">
    <property type="entry name" value="Nucleoporin_FG_rpt"/>
</dbReference>
<dbReference type="OrthoDB" id="5786574at2759"/>
<organism evidence="3">
    <name type="scientific">Thelazia callipaeda</name>
    <name type="common">Oriental eyeworm</name>
    <name type="synonym">Parasitic nematode</name>
    <dbReference type="NCBI Taxonomy" id="103827"/>
    <lineage>
        <taxon>Eukaryota</taxon>
        <taxon>Metazoa</taxon>
        <taxon>Ecdysozoa</taxon>
        <taxon>Nematoda</taxon>
        <taxon>Chromadorea</taxon>
        <taxon>Rhabditida</taxon>
        <taxon>Spirurina</taxon>
        <taxon>Spiruromorpha</taxon>
        <taxon>Thelazioidea</taxon>
        <taxon>Thelaziidae</taxon>
        <taxon>Thelazia</taxon>
    </lineage>
</organism>
<protein>
    <submittedName>
        <fullName evidence="3">Nucleoporin p58/p45</fullName>
    </submittedName>
</protein>
<dbReference type="PANTHER" id="PTHR13410:SF9">
    <property type="entry name" value="PROTEIN PBDC1"/>
    <property type="match status" value="1"/>
</dbReference>
<dbReference type="AlphaFoldDB" id="A0A0N5CN40"/>
<proteinExistence type="predicted"/>
<evidence type="ECO:0000313" key="2">
    <source>
        <dbReference type="Proteomes" id="UP000276776"/>
    </source>
</evidence>
<dbReference type="WBParaSite" id="TCLT_0000158501-mRNA-1">
    <property type="protein sequence ID" value="TCLT_0000158501-mRNA-1"/>
    <property type="gene ID" value="TCLT_0000158501"/>
</dbReference>
<name>A0A0N5CN40_THECL</name>
<sequence>MSGFTFGLSGAAVSSAPATSSLFGTVQKPLFGTPTTTQPTANAGLFGTSTSLATTSTTSALFGVSVPSTGFFGSPAKTTGSLLGFAATTTTATGGFFGSLPATSASGLFGSTPSVSTSGSLFGSPAPGFFSTPAVSTTTLSGGLFGASENSAYTVGKGLGGIGTLTTVGSAANGSIGVAGAAASGNPMEAEVSQVVMGLFNLLRNQIKRNHELSEEFAMYSSDSCLEMDEKIKGLGAIRVKRADLMRSAQTKANELLGKIQRDVRAAEQVRRRQRETSKNPQFGRKQALSYLVGICVEHEDIVREFVTTLNLLEERVIAKLNKVNNILCSCFHCDLTSKEDLQKHFEHYDQSFKVICSDIYRCKIQVERYIFGIS</sequence>
<reference evidence="3" key="1">
    <citation type="submission" date="2017-02" db="UniProtKB">
        <authorList>
            <consortium name="WormBaseParasite"/>
        </authorList>
    </citation>
    <scope>IDENTIFICATION</scope>
</reference>